<dbReference type="PANTHER" id="PTHR37994:SF1">
    <property type="entry name" value="ER TRANSPORTER 6TM N-TERMINAL DOMAIN-CONTAINING PROTEIN"/>
    <property type="match status" value="1"/>
</dbReference>
<feature type="compositionally biased region" description="Polar residues" evidence="1">
    <location>
        <begin position="21"/>
        <end position="40"/>
    </location>
</feature>
<evidence type="ECO:0000256" key="1">
    <source>
        <dbReference type="SAM" id="MobiDB-lite"/>
    </source>
</evidence>
<feature type="region of interest" description="Disordered" evidence="1">
    <location>
        <begin position="1"/>
        <end position="55"/>
    </location>
</feature>
<feature type="transmembrane region" description="Helical" evidence="2">
    <location>
        <begin position="897"/>
        <end position="915"/>
    </location>
</feature>
<feature type="transmembrane region" description="Helical" evidence="2">
    <location>
        <begin position="740"/>
        <end position="759"/>
    </location>
</feature>
<organism evidence="5 6">
    <name type="scientific">Amanita muscaria (strain Koide BX008)</name>
    <dbReference type="NCBI Taxonomy" id="946122"/>
    <lineage>
        <taxon>Eukaryota</taxon>
        <taxon>Fungi</taxon>
        <taxon>Dikarya</taxon>
        <taxon>Basidiomycota</taxon>
        <taxon>Agaricomycotina</taxon>
        <taxon>Agaricomycetes</taxon>
        <taxon>Agaricomycetidae</taxon>
        <taxon>Agaricales</taxon>
        <taxon>Pluteineae</taxon>
        <taxon>Amanitaceae</taxon>
        <taxon>Amanita</taxon>
    </lineage>
</organism>
<dbReference type="EMBL" id="KN818243">
    <property type="protein sequence ID" value="KIL65329.1"/>
    <property type="molecule type" value="Genomic_DNA"/>
</dbReference>
<feature type="compositionally biased region" description="Polar residues" evidence="1">
    <location>
        <begin position="1"/>
        <end position="14"/>
    </location>
</feature>
<dbReference type="Pfam" id="PF10334">
    <property type="entry name" value="BRE4"/>
    <property type="match status" value="1"/>
</dbReference>
<feature type="transmembrane region" description="Helical" evidence="2">
    <location>
        <begin position="132"/>
        <end position="156"/>
    </location>
</feature>
<dbReference type="Pfam" id="PF10337">
    <property type="entry name" value="ArAE_2_N"/>
    <property type="match status" value="1"/>
</dbReference>
<dbReference type="OrthoDB" id="2274698at2759"/>
<dbReference type="AlphaFoldDB" id="A0A0C2TEQ6"/>
<dbReference type="HOGENOM" id="CLU_003918_2_0_1"/>
<dbReference type="PANTHER" id="PTHR37994">
    <property type="entry name" value="ARAE_2_N DOMAIN-CONTAINING PROTEIN-RELATED"/>
    <property type="match status" value="1"/>
</dbReference>
<feature type="transmembrane region" description="Helical" evidence="2">
    <location>
        <begin position="205"/>
        <end position="231"/>
    </location>
</feature>
<reference evidence="5 6" key="1">
    <citation type="submission" date="2014-04" db="EMBL/GenBank/DDBJ databases">
        <title>Evolutionary Origins and Diversification of the Mycorrhizal Mutualists.</title>
        <authorList>
            <consortium name="DOE Joint Genome Institute"/>
            <consortium name="Mycorrhizal Genomics Consortium"/>
            <person name="Kohler A."/>
            <person name="Kuo A."/>
            <person name="Nagy L.G."/>
            <person name="Floudas D."/>
            <person name="Copeland A."/>
            <person name="Barry K.W."/>
            <person name="Cichocki N."/>
            <person name="Veneault-Fourrey C."/>
            <person name="LaButti K."/>
            <person name="Lindquist E.A."/>
            <person name="Lipzen A."/>
            <person name="Lundell T."/>
            <person name="Morin E."/>
            <person name="Murat C."/>
            <person name="Riley R."/>
            <person name="Ohm R."/>
            <person name="Sun H."/>
            <person name="Tunlid A."/>
            <person name="Henrissat B."/>
            <person name="Grigoriev I.V."/>
            <person name="Hibbett D.S."/>
            <person name="Martin F."/>
        </authorList>
    </citation>
    <scope>NUCLEOTIDE SEQUENCE [LARGE SCALE GENOMIC DNA]</scope>
    <source>
        <strain evidence="5 6">Koide BX008</strain>
    </source>
</reference>
<evidence type="ECO:0000256" key="2">
    <source>
        <dbReference type="SAM" id="Phobius"/>
    </source>
</evidence>
<dbReference type="STRING" id="946122.A0A0C2TEQ6"/>
<protein>
    <recommendedName>
        <fullName evidence="7">ER transporter 6TM N-terminal domain-containing protein</fullName>
    </recommendedName>
</protein>
<evidence type="ECO:0000259" key="3">
    <source>
        <dbReference type="Pfam" id="PF10334"/>
    </source>
</evidence>
<feature type="compositionally biased region" description="Low complexity" evidence="1">
    <location>
        <begin position="425"/>
        <end position="440"/>
    </location>
</feature>
<feature type="transmembrane region" description="Helical" evidence="2">
    <location>
        <begin position="815"/>
        <end position="834"/>
    </location>
</feature>
<feature type="transmembrane region" description="Helical" evidence="2">
    <location>
        <begin position="237"/>
        <end position="257"/>
    </location>
</feature>
<feature type="transmembrane region" description="Helical" evidence="2">
    <location>
        <begin position="176"/>
        <end position="196"/>
    </location>
</feature>
<keyword evidence="6" id="KW-1185">Reference proteome</keyword>
<proteinExistence type="predicted"/>
<evidence type="ECO:0000313" key="6">
    <source>
        <dbReference type="Proteomes" id="UP000054549"/>
    </source>
</evidence>
<keyword evidence="2" id="KW-1133">Transmembrane helix</keyword>
<feature type="compositionally biased region" description="Basic and acidic residues" evidence="1">
    <location>
        <begin position="391"/>
        <end position="402"/>
    </location>
</feature>
<feature type="transmembrane region" description="Helical" evidence="2">
    <location>
        <begin position="780"/>
        <end position="803"/>
    </location>
</feature>
<keyword evidence="2" id="KW-0812">Transmembrane</keyword>
<feature type="transmembrane region" description="Helical" evidence="2">
    <location>
        <begin position="841"/>
        <end position="859"/>
    </location>
</feature>
<feature type="domain" description="DUF2421" evidence="3">
    <location>
        <begin position="918"/>
        <end position="1134"/>
    </location>
</feature>
<dbReference type="InParanoid" id="A0A0C2TEQ6"/>
<accession>A0A0C2TEQ6</accession>
<dbReference type="Proteomes" id="UP000054549">
    <property type="component" value="Unassembled WGS sequence"/>
</dbReference>
<keyword evidence="2" id="KW-0472">Membrane</keyword>
<feature type="region of interest" description="Disordered" evidence="1">
    <location>
        <begin position="372"/>
        <end position="478"/>
    </location>
</feature>
<name>A0A0C2TEQ6_AMAMK</name>
<evidence type="ECO:0000313" key="5">
    <source>
        <dbReference type="EMBL" id="KIL65329.1"/>
    </source>
</evidence>
<dbReference type="InterPro" id="IPR018823">
    <property type="entry name" value="ArAE_2_N"/>
</dbReference>
<gene>
    <name evidence="5" type="ORF">M378DRAFT_24123</name>
</gene>
<evidence type="ECO:0008006" key="7">
    <source>
        <dbReference type="Google" id="ProtNLM"/>
    </source>
</evidence>
<sequence length="1164" mass="131600">MHSPSRTGTGSPTHHNLKSVRINSEGLQSRGPSDSGSNPASPVRETGGGQSKLHWSKKRWTIPQSLQWIPANFTWPKLKPLIRCSVAAWASAMLFLIPSVLRLMGQAGFVILVVAFMSPPAEPFIVVLERELLILGFSSLAWAWCCLGIFFAYLARENKNFNVSLLSVIDGQFLETTPTIILSIFIFLGTAFFLYIRARQGPGPYLFSSVLACLTIDTVLTTAVLFPFPYYQIGKSLLIPISFHSAISLLCAIFIFPESVTSQYIGRVQAIISPLVSALEMHRTILRTPHDSQEFKSLSSTINATIGKAEDALVPLAASARLLKSDLVYSRFAPSDFRPFSDCLGRLIGRATGMCMYFALIDATRDRFSITPAPSLPSSPILSSTPSRQPSPERHYDKDETHTTAGSYEPSILHSPLTRRRGHQSPDSNSPSDSPVVSHQPSHHHHREGHGHSSHARTHTHSHSHVHRTHLHHVHHKLLHLKRSSRHEHIVGMFEAQKYLNLEATRLHTPYAELYARQMLELLHESCDGLLEACRGSLLEIQTWLGKALNGRFKFWATGASSKVEQEKRSNELRKVRDRLSVELELFRKENRHRVLLPYEPAFEPKLEDGENEHDIPPHRYLFQCYVYQFHLMQFVQYTIKALDSAINLEQRRQRETLWTPVQHIFRWNNRTISEHHEKDEEDNPDVIHGIEIDEAMIPERRDPDALPPGNIFELIASYMFYAIASLFAGNVLYAIKAGVFTVVLCIPSFVESSAGFAYKNRFVWAIFIGQLSLARFRGDTAFAFISRVISTFCGCVIGMVMWYISTGSNPNGNVYGLGAVLIIFLPIFFYARLYWPIVPLTNIITWVTTVLVVGYSWLNVQIPVPNATGVGFEVAWVNTPYLLSHIMANTGGKKRFVLVVIGVTAAYVASFLPPSTTIRHYHRKLVSTTCSELGSIYCHIISFANSRRQEEVPEIVTDLLAVRRKLRKAQAMRQNVRYEFSLRGKWPARRYLLILDIQLQLAFALSHLMSIVEQLEPAWSKAFLRRTRFNDTDFQGDILAVITMISTALRTAHPLPQVTPCPLLDRFMLRFHGLEVIHKEFQDDYGLPRQLTLDTLKNEQYMIFCVGVTTAFSIMTRLDRLMLAAKEVVGEQYYIYGLVHGNHGGVEMGPRTESIQLRAPGIV</sequence>
<feature type="transmembrane region" description="Helical" evidence="2">
    <location>
        <begin position="107"/>
        <end position="125"/>
    </location>
</feature>
<dbReference type="InterPro" id="IPR018820">
    <property type="entry name" value="BRE4-related_DUF2421"/>
</dbReference>
<feature type="domain" description="Putative ER transporter 6TM N-terminal" evidence="4">
    <location>
        <begin position="67"/>
        <end position="593"/>
    </location>
</feature>
<feature type="compositionally biased region" description="Basic residues" evidence="1">
    <location>
        <begin position="441"/>
        <end position="478"/>
    </location>
</feature>
<feature type="compositionally biased region" description="Low complexity" evidence="1">
    <location>
        <begin position="372"/>
        <end position="387"/>
    </location>
</feature>
<evidence type="ECO:0000259" key="4">
    <source>
        <dbReference type="Pfam" id="PF10337"/>
    </source>
</evidence>